<comment type="caution">
    <text evidence="1">The sequence shown here is derived from an EMBL/GenBank/DDBJ whole genome shotgun (WGS) entry which is preliminary data.</text>
</comment>
<sequence>MVGIGETRLMPDSLWIPIPTSISSSLSRCFCSSSSSDSDSWCLLPGIVQWSSDAPMVTRLATTASPSWYTSLNEALFESLAALAPTILCTRLVPAKPRLPTIPFLVLPTETSSWTISSSTGTPSALARSAASPKCRMSPV</sequence>
<keyword evidence="2" id="KW-1185">Reference proteome</keyword>
<dbReference type="EMBL" id="JAEUBD010000014">
    <property type="protein sequence ID" value="KAH3678666.1"/>
    <property type="molecule type" value="Genomic_DNA"/>
</dbReference>
<accession>A0A9P8THK0</accession>
<name>A0A9P8THK0_9ASCO</name>
<dbReference type="Proteomes" id="UP000788993">
    <property type="component" value="Unassembled WGS sequence"/>
</dbReference>
<dbReference type="AlphaFoldDB" id="A0A9P8THK0"/>
<reference evidence="1" key="1">
    <citation type="journal article" date="2021" name="Open Biol.">
        <title>Shared evolutionary footprints suggest mitochondrial oxidative damage underlies multiple complex I losses in fungi.</title>
        <authorList>
            <person name="Schikora-Tamarit M.A."/>
            <person name="Marcet-Houben M."/>
            <person name="Nosek J."/>
            <person name="Gabaldon T."/>
        </authorList>
    </citation>
    <scope>NUCLEOTIDE SEQUENCE</scope>
    <source>
        <strain evidence="1">NCAIM Y.01608</strain>
    </source>
</reference>
<protein>
    <submittedName>
        <fullName evidence="1">Uncharacterized protein</fullName>
    </submittedName>
</protein>
<evidence type="ECO:0000313" key="2">
    <source>
        <dbReference type="Proteomes" id="UP000788993"/>
    </source>
</evidence>
<proteinExistence type="predicted"/>
<evidence type="ECO:0000313" key="1">
    <source>
        <dbReference type="EMBL" id="KAH3678666.1"/>
    </source>
</evidence>
<organism evidence="1 2">
    <name type="scientific">Ogataea polymorpha</name>
    <dbReference type="NCBI Taxonomy" id="460523"/>
    <lineage>
        <taxon>Eukaryota</taxon>
        <taxon>Fungi</taxon>
        <taxon>Dikarya</taxon>
        <taxon>Ascomycota</taxon>
        <taxon>Saccharomycotina</taxon>
        <taxon>Pichiomycetes</taxon>
        <taxon>Pichiales</taxon>
        <taxon>Pichiaceae</taxon>
        <taxon>Ogataea</taxon>
    </lineage>
</organism>
<gene>
    <name evidence="1" type="ORF">OGATHE_000216</name>
</gene>
<reference evidence="1" key="2">
    <citation type="submission" date="2021-01" db="EMBL/GenBank/DDBJ databases">
        <authorList>
            <person name="Schikora-Tamarit M.A."/>
        </authorList>
    </citation>
    <scope>NUCLEOTIDE SEQUENCE</scope>
    <source>
        <strain evidence="1">NCAIM Y.01608</strain>
    </source>
</reference>